<dbReference type="PROSITE" id="PS51094">
    <property type="entry name" value="PTS_EIIA_TYPE_2"/>
    <property type="match status" value="1"/>
</dbReference>
<evidence type="ECO:0000313" key="2">
    <source>
        <dbReference type="EMBL" id="SVC32677.1"/>
    </source>
</evidence>
<evidence type="ECO:0000259" key="1">
    <source>
        <dbReference type="PROSITE" id="PS51094"/>
    </source>
</evidence>
<dbReference type="InterPro" id="IPR016152">
    <property type="entry name" value="PTrfase/Anion_transptr"/>
</dbReference>
<dbReference type="Gene3D" id="3.40.930.10">
    <property type="entry name" value="Mannitol-specific EII, Chain A"/>
    <property type="match status" value="1"/>
</dbReference>
<dbReference type="SUPFAM" id="SSF55804">
    <property type="entry name" value="Phoshotransferase/anion transport protein"/>
    <property type="match status" value="1"/>
</dbReference>
<accession>A0A382LC41</accession>
<dbReference type="AlphaFoldDB" id="A0A382LC41"/>
<dbReference type="Pfam" id="PF00359">
    <property type="entry name" value="PTS_EIIA_2"/>
    <property type="match status" value="1"/>
</dbReference>
<gene>
    <name evidence="2" type="ORF">METZ01_LOCUS285531</name>
</gene>
<reference evidence="2" key="1">
    <citation type="submission" date="2018-05" db="EMBL/GenBank/DDBJ databases">
        <authorList>
            <person name="Lanie J.A."/>
            <person name="Ng W.-L."/>
            <person name="Kazmierczak K.M."/>
            <person name="Andrzejewski T.M."/>
            <person name="Davidsen T.M."/>
            <person name="Wayne K.J."/>
            <person name="Tettelin H."/>
            <person name="Glass J.I."/>
            <person name="Rusch D."/>
            <person name="Podicherti R."/>
            <person name="Tsui H.-C.T."/>
            <person name="Winkler M.E."/>
        </authorList>
    </citation>
    <scope>NUCLEOTIDE SEQUENCE</scope>
</reference>
<feature type="domain" description="PTS EIIA type-2" evidence="1">
    <location>
        <begin position="5"/>
        <end position="118"/>
    </location>
</feature>
<organism evidence="2">
    <name type="scientific">marine metagenome</name>
    <dbReference type="NCBI Taxonomy" id="408172"/>
    <lineage>
        <taxon>unclassified sequences</taxon>
        <taxon>metagenomes</taxon>
        <taxon>ecological metagenomes</taxon>
    </lineage>
</organism>
<feature type="non-terminal residue" evidence="2">
    <location>
        <position position="118"/>
    </location>
</feature>
<sequence>MRIDRYIASSRIIDLKSKDLPTAYAELLATFAPVLGRKTPRKAILKELLDRETSLTSYLGEGVALPHARIPMKRSYALAIGRCPAGLAFEGKETYEEVRFVFMLLANEKAQNYLSFLA</sequence>
<dbReference type="InterPro" id="IPR002178">
    <property type="entry name" value="PTS_EIIA_type-2_dom"/>
</dbReference>
<dbReference type="PROSITE" id="PS00372">
    <property type="entry name" value="PTS_EIIA_TYPE_2_HIS"/>
    <property type="match status" value="1"/>
</dbReference>
<dbReference type="PANTHER" id="PTHR47738">
    <property type="entry name" value="PTS SYSTEM FRUCTOSE-LIKE EIIA COMPONENT-RELATED"/>
    <property type="match status" value="1"/>
</dbReference>
<proteinExistence type="predicted"/>
<dbReference type="EMBL" id="UINC01085282">
    <property type="protein sequence ID" value="SVC32677.1"/>
    <property type="molecule type" value="Genomic_DNA"/>
</dbReference>
<name>A0A382LC41_9ZZZZ</name>
<protein>
    <recommendedName>
        <fullName evidence="1">PTS EIIA type-2 domain-containing protein</fullName>
    </recommendedName>
</protein>
<dbReference type="InterPro" id="IPR051541">
    <property type="entry name" value="PTS_SugarTrans_NitroReg"/>
</dbReference>